<comment type="caution">
    <text evidence="1">The sequence shown here is derived from an EMBL/GenBank/DDBJ whole genome shotgun (WGS) entry which is preliminary data.</text>
</comment>
<name>A0ACB7HPS7_MANES</name>
<accession>A0ACB7HPS7</accession>
<gene>
    <name evidence="1" type="ORF">MANES_05G068201v8</name>
</gene>
<proteinExistence type="predicted"/>
<evidence type="ECO:0000313" key="2">
    <source>
        <dbReference type="Proteomes" id="UP000091857"/>
    </source>
</evidence>
<protein>
    <submittedName>
        <fullName evidence="1">Uncharacterized protein</fullName>
    </submittedName>
</protein>
<evidence type="ECO:0000313" key="1">
    <source>
        <dbReference type="EMBL" id="KAG8653798.1"/>
    </source>
</evidence>
<dbReference type="Proteomes" id="UP000091857">
    <property type="component" value="Chromosome 5"/>
</dbReference>
<reference evidence="2" key="1">
    <citation type="journal article" date="2016" name="Nat. Biotechnol.">
        <title>Sequencing wild and cultivated cassava and related species reveals extensive interspecific hybridization and genetic diversity.</title>
        <authorList>
            <person name="Bredeson J.V."/>
            <person name="Lyons J.B."/>
            <person name="Prochnik S.E."/>
            <person name="Wu G.A."/>
            <person name="Ha C.M."/>
            <person name="Edsinger-Gonzales E."/>
            <person name="Grimwood J."/>
            <person name="Schmutz J."/>
            <person name="Rabbi I.Y."/>
            <person name="Egesi C."/>
            <person name="Nauluvula P."/>
            <person name="Lebot V."/>
            <person name="Ndunguru J."/>
            <person name="Mkamilo G."/>
            <person name="Bart R.S."/>
            <person name="Setter T.L."/>
            <person name="Gleadow R.M."/>
            <person name="Kulakow P."/>
            <person name="Ferguson M.E."/>
            <person name="Rounsley S."/>
            <person name="Rokhsar D.S."/>
        </authorList>
    </citation>
    <scope>NUCLEOTIDE SEQUENCE [LARGE SCALE GENOMIC DNA]</scope>
    <source>
        <strain evidence="2">cv. AM560-2</strain>
    </source>
</reference>
<keyword evidence="2" id="KW-1185">Reference proteome</keyword>
<dbReference type="EMBL" id="CM004391">
    <property type="protein sequence ID" value="KAG8653798.1"/>
    <property type="molecule type" value="Genomic_DNA"/>
</dbReference>
<sequence>MGEDTREINDHRYCSVGNGGETRKAQSMAYKSSPTPRKKKKKHKEFHLDLKEHKLQVALYAHGSSYLLSIEIHAAINSG</sequence>
<organism evidence="1 2">
    <name type="scientific">Manihot esculenta</name>
    <name type="common">Cassava</name>
    <name type="synonym">Jatropha manihot</name>
    <dbReference type="NCBI Taxonomy" id="3983"/>
    <lineage>
        <taxon>Eukaryota</taxon>
        <taxon>Viridiplantae</taxon>
        <taxon>Streptophyta</taxon>
        <taxon>Embryophyta</taxon>
        <taxon>Tracheophyta</taxon>
        <taxon>Spermatophyta</taxon>
        <taxon>Magnoliopsida</taxon>
        <taxon>eudicotyledons</taxon>
        <taxon>Gunneridae</taxon>
        <taxon>Pentapetalae</taxon>
        <taxon>rosids</taxon>
        <taxon>fabids</taxon>
        <taxon>Malpighiales</taxon>
        <taxon>Euphorbiaceae</taxon>
        <taxon>Crotonoideae</taxon>
        <taxon>Manihoteae</taxon>
        <taxon>Manihot</taxon>
    </lineage>
</organism>